<name>A0A4Y9FMK0_9MICO</name>
<dbReference type="AlphaFoldDB" id="A0A4Y9FMK0"/>
<keyword evidence="1" id="KW-0732">Signal</keyword>
<protein>
    <recommendedName>
        <fullName evidence="4">Peptidase inhibitor family I36 protein</fullName>
    </recommendedName>
</protein>
<organism evidence="2 3">
    <name type="scientific">Microbacterium paludicola</name>
    <dbReference type="NCBI Taxonomy" id="300019"/>
    <lineage>
        <taxon>Bacteria</taxon>
        <taxon>Bacillati</taxon>
        <taxon>Actinomycetota</taxon>
        <taxon>Actinomycetes</taxon>
        <taxon>Micrococcales</taxon>
        <taxon>Microbacteriaceae</taxon>
        <taxon>Microbacterium</taxon>
    </lineage>
</organism>
<evidence type="ECO:0000256" key="1">
    <source>
        <dbReference type="SAM" id="SignalP"/>
    </source>
</evidence>
<comment type="caution">
    <text evidence="2">The sequence shown here is derived from an EMBL/GenBank/DDBJ whole genome shotgun (WGS) entry which is preliminary data.</text>
</comment>
<reference evidence="2 3" key="1">
    <citation type="submission" date="2019-03" db="EMBL/GenBank/DDBJ databases">
        <title>Diversity of the mouse oral microbiome.</title>
        <authorList>
            <person name="Joseph S."/>
            <person name="Aduse-Opoku J."/>
            <person name="Curtis M."/>
            <person name="Wade W."/>
            <person name="Hashim A."/>
        </authorList>
    </citation>
    <scope>NUCLEOTIDE SEQUENCE [LARGE SCALE GENOMIC DNA]</scope>
    <source>
        <strain evidence="2 3">P1012</strain>
    </source>
</reference>
<dbReference type="RefSeq" id="WP_135115545.1">
    <property type="nucleotide sequence ID" value="NZ_JADGLL010000060.1"/>
</dbReference>
<sequence>MIPRFLRRATVLVTTVASLLAANLLLAAPANAAPANCPSGTTCLWEDPNYLTNGSSARLQWYRYSIANFRNYTYQGTSINLANTVTSVYNNGNTDASFLFTGPNKGGDGFILYVGTGKTQVGSLFNDNLESGYFQSCLPPSVCE</sequence>
<evidence type="ECO:0000313" key="3">
    <source>
        <dbReference type="Proteomes" id="UP000298358"/>
    </source>
</evidence>
<accession>A0A4Y9FMK0</accession>
<dbReference type="OrthoDB" id="5078824at2"/>
<gene>
    <name evidence="2" type="ORF">E4U02_14585</name>
</gene>
<feature type="chain" id="PRO_5021304183" description="Peptidase inhibitor family I36 protein" evidence="1">
    <location>
        <begin position="33"/>
        <end position="144"/>
    </location>
</feature>
<dbReference type="EMBL" id="SPQB01000060">
    <property type="protein sequence ID" value="TFU30465.1"/>
    <property type="molecule type" value="Genomic_DNA"/>
</dbReference>
<feature type="signal peptide" evidence="1">
    <location>
        <begin position="1"/>
        <end position="32"/>
    </location>
</feature>
<keyword evidence="3" id="KW-1185">Reference proteome</keyword>
<dbReference type="Pfam" id="PF03995">
    <property type="entry name" value="Inhibitor_I36"/>
    <property type="match status" value="1"/>
</dbReference>
<proteinExistence type="predicted"/>
<evidence type="ECO:0000313" key="2">
    <source>
        <dbReference type="EMBL" id="TFU30465.1"/>
    </source>
</evidence>
<dbReference type="Proteomes" id="UP000298358">
    <property type="component" value="Unassembled WGS sequence"/>
</dbReference>
<evidence type="ECO:0008006" key="4">
    <source>
        <dbReference type="Google" id="ProtNLM"/>
    </source>
</evidence>